<evidence type="ECO:0000256" key="1">
    <source>
        <dbReference type="ARBA" id="ARBA00023013"/>
    </source>
</evidence>
<evidence type="ECO:0000313" key="4">
    <source>
        <dbReference type="EMBL" id="RZB62945.1"/>
    </source>
</evidence>
<evidence type="ECO:0000313" key="5">
    <source>
        <dbReference type="Proteomes" id="UP000289340"/>
    </source>
</evidence>
<dbReference type="InterPro" id="IPR040389">
    <property type="entry name" value="SMR"/>
</dbReference>
<comment type="caution">
    <text evidence="4">The sequence shown here is derived from an EMBL/GenBank/DDBJ whole genome shotgun (WGS) entry which is preliminary data.</text>
</comment>
<gene>
    <name evidence="4" type="ORF">D0Y65_039898</name>
</gene>
<feature type="compositionally biased region" description="Basic and acidic residues" evidence="3">
    <location>
        <begin position="78"/>
        <end position="88"/>
    </location>
</feature>
<dbReference type="GO" id="GO:0004860">
    <property type="term" value="F:protein kinase inhibitor activity"/>
    <property type="evidence" value="ECO:0007669"/>
    <property type="project" value="UniProtKB-KW"/>
</dbReference>
<keyword evidence="5" id="KW-1185">Reference proteome</keyword>
<evidence type="ECO:0000256" key="2">
    <source>
        <dbReference type="ARBA" id="ARBA00023306"/>
    </source>
</evidence>
<reference evidence="4 5" key="1">
    <citation type="submission" date="2018-09" db="EMBL/GenBank/DDBJ databases">
        <title>A high-quality reference genome of wild soybean provides a powerful tool to mine soybean genomes.</title>
        <authorList>
            <person name="Xie M."/>
            <person name="Chung C.Y.L."/>
            <person name="Li M.-W."/>
            <person name="Wong F.-L."/>
            <person name="Chan T.-F."/>
            <person name="Lam H.-M."/>
        </authorList>
    </citation>
    <scope>NUCLEOTIDE SEQUENCE [LARGE SCALE GENOMIC DNA]</scope>
    <source>
        <strain evidence="5">cv. W05</strain>
        <tissue evidence="4">Hypocotyl of etiolated seedlings</tissue>
    </source>
</reference>
<evidence type="ECO:0000256" key="3">
    <source>
        <dbReference type="SAM" id="MobiDB-lite"/>
    </source>
</evidence>
<protein>
    <submittedName>
        <fullName evidence="4">Uncharacterized protein</fullName>
    </submittedName>
</protein>
<sequence>MFSESGSSSFCFMGVSSNSKVFLSDKDLKGVINNTDHHEVGLLVHKEGCQSLIQEDHQIIRLKQLSVQQRDQEEGDNKDDHHQEEQKQRRNNMIVTTKPVCPPINLKLEIPYSRVGSENDDDGLKTPTSSDHKIPVILECPGAPKKTKSKPDTKRKECRPRIVLDLSKDLESLFPMPHAVDVLGGGLKNKRVKQ</sequence>
<organism evidence="4 5">
    <name type="scientific">Glycine soja</name>
    <name type="common">Wild soybean</name>
    <dbReference type="NCBI Taxonomy" id="3848"/>
    <lineage>
        <taxon>Eukaryota</taxon>
        <taxon>Viridiplantae</taxon>
        <taxon>Streptophyta</taxon>
        <taxon>Embryophyta</taxon>
        <taxon>Tracheophyta</taxon>
        <taxon>Spermatophyta</taxon>
        <taxon>Magnoliopsida</taxon>
        <taxon>eudicotyledons</taxon>
        <taxon>Gunneridae</taxon>
        <taxon>Pentapetalae</taxon>
        <taxon>rosids</taxon>
        <taxon>fabids</taxon>
        <taxon>Fabales</taxon>
        <taxon>Fabaceae</taxon>
        <taxon>Papilionoideae</taxon>
        <taxon>50 kb inversion clade</taxon>
        <taxon>NPAAA clade</taxon>
        <taxon>indigoferoid/millettioid clade</taxon>
        <taxon>Phaseoleae</taxon>
        <taxon>Glycine</taxon>
        <taxon>Glycine subgen. Soja</taxon>
    </lineage>
</organism>
<feature type="region of interest" description="Disordered" evidence="3">
    <location>
        <begin position="67"/>
        <end position="93"/>
    </location>
</feature>
<feature type="region of interest" description="Disordered" evidence="3">
    <location>
        <begin position="113"/>
        <end position="135"/>
    </location>
</feature>
<dbReference type="EMBL" id="QZWG01000015">
    <property type="protein sequence ID" value="RZB62945.1"/>
    <property type="molecule type" value="Genomic_DNA"/>
</dbReference>
<proteinExistence type="predicted"/>
<dbReference type="AlphaFoldDB" id="A0A445GNR6"/>
<accession>A0A445GNR6</accession>
<keyword evidence="1" id="KW-0649">Protein kinase inhibitor</keyword>
<dbReference type="GO" id="GO:0032875">
    <property type="term" value="P:regulation of DNA endoreduplication"/>
    <property type="evidence" value="ECO:0007669"/>
    <property type="project" value="InterPro"/>
</dbReference>
<dbReference type="PANTHER" id="PTHR33142:SF66">
    <property type="entry name" value="CYCLIN-DEPENDENT PROTEIN KINASE INHIBITOR SMR3"/>
    <property type="match status" value="1"/>
</dbReference>
<name>A0A445GNR6_GLYSO</name>
<dbReference type="GO" id="GO:0005634">
    <property type="term" value="C:nucleus"/>
    <property type="evidence" value="ECO:0007669"/>
    <property type="project" value="TreeGrafter"/>
</dbReference>
<dbReference type="PANTHER" id="PTHR33142">
    <property type="entry name" value="CYCLIN-DEPENDENT PROTEIN KINASE INHIBITOR SMR13"/>
    <property type="match status" value="1"/>
</dbReference>
<keyword evidence="2" id="KW-0131">Cell cycle</keyword>
<dbReference type="Proteomes" id="UP000289340">
    <property type="component" value="Chromosome 15"/>
</dbReference>